<dbReference type="Proteomes" id="UP001526147">
    <property type="component" value="Unassembled WGS sequence"/>
</dbReference>
<dbReference type="PROSITE" id="PS51257">
    <property type="entry name" value="PROKAR_LIPOPROTEIN"/>
    <property type="match status" value="1"/>
</dbReference>
<feature type="transmembrane region" description="Helical" evidence="1">
    <location>
        <begin position="106"/>
        <end position="128"/>
    </location>
</feature>
<name>A0ABT3DPL8_9BACI</name>
<reference evidence="2 3" key="1">
    <citation type="submission" date="2022-10" db="EMBL/GenBank/DDBJ databases">
        <title>Draft genome assembly of moderately radiation resistant bacterium Metabacillus halosaccharovorans.</title>
        <authorList>
            <person name="Pal S."/>
            <person name="Gopinathan A."/>
        </authorList>
    </citation>
    <scope>NUCLEOTIDE SEQUENCE [LARGE SCALE GENOMIC DNA]</scope>
    <source>
        <strain evidence="2 3">VITHBRA001</strain>
    </source>
</reference>
<feature type="transmembrane region" description="Helical" evidence="1">
    <location>
        <begin position="164"/>
        <end position="183"/>
    </location>
</feature>
<feature type="transmembrane region" description="Helical" evidence="1">
    <location>
        <begin position="73"/>
        <end position="94"/>
    </location>
</feature>
<evidence type="ECO:0000313" key="3">
    <source>
        <dbReference type="Proteomes" id="UP001526147"/>
    </source>
</evidence>
<feature type="transmembrane region" description="Helical" evidence="1">
    <location>
        <begin position="20"/>
        <end position="45"/>
    </location>
</feature>
<protein>
    <submittedName>
        <fullName evidence="2">DUF624 domain-containing protein</fullName>
    </submittedName>
</protein>
<dbReference type="EMBL" id="JAOYEY010000051">
    <property type="protein sequence ID" value="MCV9888552.1"/>
    <property type="molecule type" value="Genomic_DNA"/>
</dbReference>
<comment type="caution">
    <text evidence="2">The sequence shown here is derived from an EMBL/GenBank/DDBJ whole genome shotgun (WGS) entry which is preliminary data.</text>
</comment>
<keyword evidence="1" id="KW-0472">Membrane</keyword>
<keyword evidence="1" id="KW-0812">Transmembrane</keyword>
<keyword evidence="1" id="KW-1133">Transmembrane helix</keyword>
<evidence type="ECO:0000256" key="1">
    <source>
        <dbReference type="SAM" id="Phobius"/>
    </source>
</evidence>
<dbReference type="Pfam" id="PF04854">
    <property type="entry name" value="DUF624"/>
    <property type="match status" value="1"/>
</dbReference>
<dbReference type="RefSeq" id="WP_264144628.1">
    <property type="nucleotide sequence ID" value="NZ_JAOYEY010000051.1"/>
</dbReference>
<sequence length="198" mass="23101">MNFMNGKFFRVLEILTNFFLLNLIWLLACLPVVTIFPATAAMFAVSRQWILHHDESVFKAFFKHFKDNLKQSFIIGVLWSSFALVLYMNFVLLLEIESIKFVLFPFVILFSGLMLLTTVFLFPVMVHYDLRVLDIVKNSFFLAMGFLPRSLLGIGVMIGIFLLFIWQPMTIFISFSMGCYFIFQISKKVFEKKQIVTP</sequence>
<evidence type="ECO:0000313" key="2">
    <source>
        <dbReference type="EMBL" id="MCV9888552.1"/>
    </source>
</evidence>
<dbReference type="InterPro" id="IPR006938">
    <property type="entry name" value="DUF624"/>
</dbReference>
<accession>A0ABT3DPL8</accession>
<gene>
    <name evidence="2" type="ORF">OIH86_23150</name>
</gene>
<keyword evidence="3" id="KW-1185">Reference proteome</keyword>
<proteinExistence type="predicted"/>
<organism evidence="2 3">
    <name type="scientific">Metabacillus halosaccharovorans</name>
    <dbReference type="NCBI Taxonomy" id="930124"/>
    <lineage>
        <taxon>Bacteria</taxon>
        <taxon>Bacillati</taxon>
        <taxon>Bacillota</taxon>
        <taxon>Bacilli</taxon>
        <taxon>Bacillales</taxon>
        <taxon>Bacillaceae</taxon>
        <taxon>Metabacillus</taxon>
    </lineage>
</organism>